<dbReference type="SUPFAM" id="SSF51556">
    <property type="entry name" value="Metallo-dependent hydrolases"/>
    <property type="match status" value="1"/>
</dbReference>
<organism evidence="7 8">
    <name type="scientific">Tropicibacter oceani</name>
    <dbReference type="NCBI Taxonomy" id="3058420"/>
    <lineage>
        <taxon>Bacteria</taxon>
        <taxon>Pseudomonadati</taxon>
        <taxon>Pseudomonadota</taxon>
        <taxon>Alphaproteobacteria</taxon>
        <taxon>Rhodobacterales</taxon>
        <taxon>Roseobacteraceae</taxon>
        <taxon>Tropicibacter</taxon>
    </lineage>
</organism>
<reference evidence="7 8" key="1">
    <citation type="submission" date="2023-05" db="EMBL/GenBank/DDBJ databases">
        <title>YMD87, complete Genome.</title>
        <authorList>
            <person name="Zhang J."/>
            <person name="Xu X."/>
        </authorList>
    </citation>
    <scope>NUCLEOTIDE SEQUENCE [LARGE SCALE GENOMIC DNA]</scope>
    <source>
        <strain evidence="7 8">YMD87</strain>
        <plasmid evidence="7 8">unnamed2</plasmid>
    </source>
</reference>
<dbReference type="EC" id="3.5.1.25" evidence="7"/>
<keyword evidence="3 5" id="KW-0378">Hydrolase</keyword>
<dbReference type="InterPro" id="IPR032466">
    <property type="entry name" value="Metal_Hydrolase"/>
</dbReference>
<keyword evidence="4 5" id="KW-0119">Carbohydrate metabolism</keyword>
<dbReference type="PANTHER" id="PTHR11113">
    <property type="entry name" value="N-ACETYLGLUCOSAMINE-6-PHOSPHATE DEACETYLASE"/>
    <property type="match status" value="1"/>
</dbReference>
<gene>
    <name evidence="7" type="primary">nagA</name>
    <name evidence="7" type="ORF">QF118_19455</name>
</gene>
<dbReference type="PANTHER" id="PTHR11113:SF14">
    <property type="entry name" value="N-ACETYLGLUCOSAMINE-6-PHOSPHATE DEACETYLASE"/>
    <property type="match status" value="1"/>
</dbReference>
<evidence type="ECO:0000256" key="4">
    <source>
        <dbReference type="ARBA" id="ARBA00023277"/>
    </source>
</evidence>
<evidence type="ECO:0000256" key="1">
    <source>
        <dbReference type="ARBA" id="ARBA00010716"/>
    </source>
</evidence>
<keyword evidence="7" id="KW-0614">Plasmid</keyword>
<dbReference type="InterPro" id="IPR003764">
    <property type="entry name" value="GlcNAc_6-P_deAcase"/>
</dbReference>
<dbReference type="CDD" id="cd00854">
    <property type="entry name" value="NagA"/>
    <property type="match status" value="1"/>
</dbReference>
<keyword evidence="8" id="KW-1185">Reference proteome</keyword>
<name>A0ABY8QQE1_9RHOB</name>
<evidence type="ECO:0000256" key="5">
    <source>
        <dbReference type="PIRNR" id="PIRNR038994"/>
    </source>
</evidence>
<evidence type="ECO:0000313" key="8">
    <source>
        <dbReference type="Proteomes" id="UP001241605"/>
    </source>
</evidence>
<accession>A0ABY8QQE1</accession>
<protein>
    <submittedName>
        <fullName evidence="7">N-acetylglucosamine-6-phosphate deacetylase</fullName>
        <ecNumber evidence="7">3.5.1.25</ecNumber>
    </submittedName>
</protein>
<comment type="similarity">
    <text evidence="1 5">Belongs to the metallo-dependent hydrolases superfamily. NagA family.</text>
</comment>
<keyword evidence="2" id="KW-0479">Metal-binding</keyword>
<dbReference type="PIRSF" id="PIRSF038994">
    <property type="entry name" value="NagA"/>
    <property type="match status" value="1"/>
</dbReference>
<dbReference type="SUPFAM" id="SSF51338">
    <property type="entry name" value="Composite domain of metallo-dependent hydrolases"/>
    <property type="match status" value="1"/>
</dbReference>
<dbReference type="Gene3D" id="2.30.40.10">
    <property type="entry name" value="Urease, subunit C, domain 1"/>
    <property type="match status" value="1"/>
</dbReference>
<sequence>MTRRALIGADIFDGQTLHRGKVLVLHGGTVLDITGPRNLPTGIAVHRFDGGTLMPGFVDLQVNGGGGVMFNDDPSASALATIARAHAGTGTQGFLPTLITDTPQRTAAAIEAVQQAIAQGVPGILGLHLEGPHLAQARKGAHDPALIRPMQASDEAQLIAAAQALPNLMVTLAPETVTPEQIARLARAGVIVSLGHSDCTLPQAQAALDAGARCVTHLFNAMSQLTPRQPGLVGAALDSGQASAGLIADAVHVHPASIRAALAAKRGPGAIFLVTDAMATLGSDITEFTLNGRRVLRRDGRLTLADGTLAGADLTMPQAIAVMTRQVGLPLEQALAMATAIPARLLRQPQGAGVLTPGAPAGAIWLSPDLSQAQAL</sequence>
<evidence type="ECO:0000256" key="2">
    <source>
        <dbReference type="ARBA" id="ARBA00022723"/>
    </source>
</evidence>
<geneLocation type="plasmid" evidence="7 8">
    <name>unnamed2</name>
</geneLocation>
<evidence type="ECO:0000313" key="7">
    <source>
        <dbReference type="EMBL" id="WGW06027.1"/>
    </source>
</evidence>
<dbReference type="RefSeq" id="WP_282302650.1">
    <property type="nucleotide sequence ID" value="NZ_CP124618.1"/>
</dbReference>
<dbReference type="Gene3D" id="3.20.20.140">
    <property type="entry name" value="Metal-dependent hydrolases"/>
    <property type="match status" value="1"/>
</dbReference>
<dbReference type="NCBIfam" id="TIGR00221">
    <property type="entry name" value="nagA"/>
    <property type="match status" value="1"/>
</dbReference>
<evidence type="ECO:0000256" key="3">
    <source>
        <dbReference type="ARBA" id="ARBA00022801"/>
    </source>
</evidence>
<dbReference type="InterPro" id="IPR006680">
    <property type="entry name" value="Amidohydro-rel"/>
</dbReference>
<dbReference type="Pfam" id="PF01979">
    <property type="entry name" value="Amidohydro_1"/>
    <property type="match status" value="1"/>
</dbReference>
<proteinExistence type="inferred from homology"/>
<dbReference type="EMBL" id="CP124618">
    <property type="protein sequence ID" value="WGW06027.1"/>
    <property type="molecule type" value="Genomic_DNA"/>
</dbReference>
<dbReference type="InterPro" id="IPR011059">
    <property type="entry name" value="Metal-dep_hydrolase_composite"/>
</dbReference>
<dbReference type="GO" id="GO:0008448">
    <property type="term" value="F:N-acetylglucosamine-6-phosphate deacetylase activity"/>
    <property type="evidence" value="ECO:0007669"/>
    <property type="project" value="UniProtKB-EC"/>
</dbReference>
<evidence type="ECO:0000259" key="6">
    <source>
        <dbReference type="Pfam" id="PF01979"/>
    </source>
</evidence>
<feature type="domain" description="Amidohydrolase-related" evidence="6">
    <location>
        <begin position="52"/>
        <end position="366"/>
    </location>
</feature>
<dbReference type="Proteomes" id="UP001241605">
    <property type="component" value="Plasmid unnamed2"/>
</dbReference>